<dbReference type="InterPro" id="IPR036457">
    <property type="entry name" value="PPM-type-like_dom_sf"/>
</dbReference>
<feature type="domain" description="PPM-type phosphatase" evidence="1">
    <location>
        <begin position="2"/>
        <end position="239"/>
    </location>
</feature>
<evidence type="ECO:0000313" key="3">
    <source>
        <dbReference type="Proteomes" id="UP000611762"/>
    </source>
</evidence>
<dbReference type="RefSeq" id="WP_177679244.1">
    <property type="nucleotide sequence ID" value="NZ_JACRSU010000004.1"/>
</dbReference>
<dbReference type="Pfam" id="PF13672">
    <property type="entry name" value="PP2C_2"/>
    <property type="match status" value="1"/>
</dbReference>
<evidence type="ECO:0000313" key="2">
    <source>
        <dbReference type="EMBL" id="MBC8541521.1"/>
    </source>
</evidence>
<comment type="caution">
    <text evidence="2">The sequence shown here is derived from an EMBL/GenBank/DDBJ whole genome shotgun (WGS) entry which is preliminary data.</text>
</comment>
<dbReference type="SMART" id="SM00332">
    <property type="entry name" value="PP2Cc"/>
    <property type="match status" value="1"/>
</dbReference>
<proteinExistence type="predicted"/>
<dbReference type="InterPro" id="IPR001932">
    <property type="entry name" value="PPM-type_phosphatase-like_dom"/>
</dbReference>
<name>A0A926I040_9FIRM</name>
<dbReference type="Gene3D" id="3.60.40.10">
    <property type="entry name" value="PPM-type phosphatase domain"/>
    <property type="match status" value="1"/>
</dbReference>
<reference evidence="2" key="1">
    <citation type="submission" date="2020-08" db="EMBL/GenBank/DDBJ databases">
        <title>Genome public.</title>
        <authorList>
            <person name="Liu C."/>
            <person name="Sun Q."/>
        </authorList>
    </citation>
    <scope>NUCLEOTIDE SEQUENCE</scope>
    <source>
        <strain evidence="2">H8</strain>
    </source>
</reference>
<evidence type="ECO:0000259" key="1">
    <source>
        <dbReference type="PROSITE" id="PS51746"/>
    </source>
</evidence>
<protein>
    <submittedName>
        <fullName evidence="2">Stp1/IreP family PP2C-type Ser/Thr phosphatase</fullName>
    </submittedName>
</protein>
<dbReference type="AlphaFoldDB" id="A0A926I040"/>
<dbReference type="EMBL" id="JACRSU010000004">
    <property type="protein sequence ID" value="MBC8541521.1"/>
    <property type="molecule type" value="Genomic_DNA"/>
</dbReference>
<sequence length="239" mass="25634">MEVSSATSVGRIRPLNEDSYFVSEPDQSGTVLAIVADGMGGHNAGEVASGKAVGIVQKDVLGKCGKNAKDVLVKAVNDANREIYEMSVNARNLSGMGTTMTACVAEEHNVTAVQVGDSRLYLIRGEKITQITKDHSLVEMLLENGKITKEEARRHPQKNIITRAVGTDKTVEADIYEFRAEAGDVILLCSDGLVNMVEDEEILSVINLSETLNDAANKLVAEAETAGGTDNITVILIRF</sequence>
<keyword evidence="3" id="KW-1185">Reference proteome</keyword>
<gene>
    <name evidence="2" type="ORF">H8698_11085</name>
</gene>
<dbReference type="PANTHER" id="PTHR13832">
    <property type="entry name" value="PROTEIN PHOSPHATASE 2C"/>
    <property type="match status" value="1"/>
</dbReference>
<accession>A0A926I040</accession>
<dbReference type="InterPro" id="IPR015655">
    <property type="entry name" value="PP2C"/>
</dbReference>
<dbReference type="PROSITE" id="PS51746">
    <property type="entry name" value="PPM_2"/>
    <property type="match status" value="1"/>
</dbReference>
<dbReference type="NCBIfam" id="NF033484">
    <property type="entry name" value="Stp1_PP2C_phos"/>
    <property type="match status" value="1"/>
</dbReference>
<dbReference type="Proteomes" id="UP000611762">
    <property type="component" value="Unassembled WGS sequence"/>
</dbReference>
<organism evidence="2 3">
    <name type="scientific">Congzhengia minquanensis</name>
    <dbReference type="NCBI Taxonomy" id="2763657"/>
    <lineage>
        <taxon>Bacteria</taxon>
        <taxon>Bacillati</taxon>
        <taxon>Bacillota</taxon>
        <taxon>Clostridia</taxon>
        <taxon>Eubacteriales</taxon>
        <taxon>Oscillospiraceae</taxon>
        <taxon>Congzhengia</taxon>
    </lineage>
</organism>
<dbReference type="GO" id="GO:0004722">
    <property type="term" value="F:protein serine/threonine phosphatase activity"/>
    <property type="evidence" value="ECO:0007669"/>
    <property type="project" value="InterPro"/>
</dbReference>
<dbReference type="CDD" id="cd00143">
    <property type="entry name" value="PP2Cc"/>
    <property type="match status" value="1"/>
</dbReference>
<dbReference type="PANTHER" id="PTHR13832:SF860">
    <property type="entry name" value="PROTEIN PHOSPHATASE PHPP"/>
    <property type="match status" value="1"/>
</dbReference>
<dbReference type="SMART" id="SM00331">
    <property type="entry name" value="PP2C_SIG"/>
    <property type="match status" value="1"/>
</dbReference>
<dbReference type="SUPFAM" id="SSF81606">
    <property type="entry name" value="PP2C-like"/>
    <property type="match status" value="1"/>
</dbReference>